<dbReference type="Gene3D" id="3.40.1190.20">
    <property type="match status" value="1"/>
</dbReference>
<dbReference type="AlphaFoldDB" id="A0A9N9JLI5"/>
<reference evidence="8" key="1">
    <citation type="submission" date="2021-06" db="EMBL/GenBank/DDBJ databases">
        <authorList>
            <person name="Kallberg Y."/>
            <person name="Tangrot J."/>
            <person name="Rosling A."/>
        </authorList>
    </citation>
    <scope>NUCLEOTIDE SEQUENCE</scope>
    <source>
        <strain evidence="8">IN212</strain>
    </source>
</reference>
<dbReference type="InterPro" id="IPR029056">
    <property type="entry name" value="Ribokinase-like"/>
</dbReference>
<dbReference type="GO" id="GO:0110051">
    <property type="term" value="P:metabolite repair"/>
    <property type="evidence" value="ECO:0007669"/>
    <property type="project" value="TreeGrafter"/>
</dbReference>
<proteinExistence type="predicted"/>
<dbReference type="InterPro" id="IPR000631">
    <property type="entry name" value="CARKD"/>
</dbReference>
<keyword evidence="2" id="KW-0067">ATP-binding</keyword>
<dbReference type="Proteomes" id="UP000789396">
    <property type="component" value="Unassembled WGS sequence"/>
</dbReference>
<evidence type="ECO:0000256" key="1">
    <source>
        <dbReference type="ARBA" id="ARBA00022741"/>
    </source>
</evidence>
<comment type="catalytic activity">
    <reaction evidence="6">
        <text>(6S)-NADPHX + ATP = ADP + phosphate + NADPH + H(+)</text>
        <dbReference type="Rhea" id="RHEA:32231"/>
        <dbReference type="ChEBI" id="CHEBI:15378"/>
        <dbReference type="ChEBI" id="CHEBI:30616"/>
        <dbReference type="ChEBI" id="CHEBI:43474"/>
        <dbReference type="ChEBI" id="CHEBI:57783"/>
        <dbReference type="ChEBI" id="CHEBI:64076"/>
        <dbReference type="ChEBI" id="CHEBI:456216"/>
        <dbReference type="EC" id="4.2.1.93"/>
    </reaction>
</comment>
<dbReference type="OrthoDB" id="8110916at2759"/>
<keyword evidence="4" id="KW-0520">NAD</keyword>
<gene>
    <name evidence="8" type="ORF">RFULGI_LOCUS16413</name>
</gene>
<keyword evidence="1" id="KW-0547">Nucleotide-binding</keyword>
<dbReference type="GO" id="GO:0005524">
    <property type="term" value="F:ATP binding"/>
    <property type="evidence" value="ECO:0007669"/>
    <property type="project" value="UniProtKB-KW"/>
</dbReference>
<organism evidence="8 9">
    <name type="scientific">Racocetra fulgida</name>
    <dbReference type="NCBI Taxonomy" id="60492"/>
    <lineage>
        <taxon>Eukaryota</taxon>
        <taxon>Fungi</taxon>
        <taxon>Fungi incertae sedis</taxon>
        <taxon>Mucoromycota</taxon>
        <taxon>Glomeromycotina</taxon>
        <taxon>Glomeromycetes</taxon>
        <taxon>Diversisporales</taxon>
        <taxon>Gigasporaceae</taxon>
        <taxon>Racocetra</taxon>
    </lineage>
</organism>
<evidence type="ECO:0000256" key="2">
    <source>
        <dbReference type="ARBA" id="ARBA00022840"/>
    </source>
</evidence>
<feature type="non-terminal residue" evidence="8">
    <location>
        <position position="1"/>
    </location>
</feature>
<evidence type="ECO:0000313" key="8">
    <source>
        <dbReference type="EMBL" id="CAG8787688.1"/>
    </source>
</evidence>
<feature type="domain" description="YjeF C-terminal" evidence="7">
    <location>
        <begin position="1"/>
        <end position="57"/>
    </location>
</feature>
<name>A0A9N9JLI5_9GLOM</name>
<dbReference type="PROSITE" id="PS51383">
    <property type="entry name" value="YJEF_C_3"/>
    <property type="match status" value="1"/>
</dbReference>
<dbReference type="GO" id="GO:0047453">
    <property type="term" value="F:ATP-dependent NAD(P)H-hydrate dehydratase activity"/>
    <property type="evidence" value="ECO:0007669"/>
    <property type="project" value="UniProtKB-EC"/>
</dbReference>
<keyword evidence="9" id="KW-1185">Reference proteome</keyword>
<dbReference type="PANTHER" id="PTHR12592">
    <property type="entry name" value="ATP-DEPENDENT (S)-NAD(P)H-HYDRATE DEHYDRATASE FAMILY MEMBER"/>
    <property type="match status" value="1"/>
</dbReference>
<evidence type="ECO:0000259" key="7">
    <source>
        <dbReference type="PROSITE" id="PS51383"/>
    </source>
</evidence>
<evidence type="ECO:0000313" key="9">
    <source>
        <dbReference type="Proteomes" id="UP000789396"/>
    </source>
</evidence>
<evidence type="ECO:0000256" key="4">
    <source>
        <dbReference type="ARBA" id="ARBA00023027"/>
    </source>
</evidence>
<dbReference type="PANTHER" id="PTHR12592:SF0">
    <property type="entry name" value="ATP-DEPENDENT (S)-NAD(P)H-HYDRATE DEHYDRATASE"/>
    <property type="match status" value="1"/>
</dbReference>
<evidence type="ECO:0000256" key="3">
    <source>
        <dbReference type="ARBA" id="ARBA00022857"/>
    </source>
</evidence>
<protein>
    <submittedName>
        <fullName evidence="8">851_t:CDS:1</fullName>
    </submittedName>
</protein>
<evidence type="ECO:0000256" key="5">
    <source>
        <dbReference type="ARBA" id="ARBA00023239"/>
    </source>
</evidence>
<dbReference type="SUPFAM" id="SSF53613">
    <property type="entry name" value="Ribokinase-like"/>
    <property type="match status" value="1"/>
</dbReference>
<keyword evidence="5" id="KW-0456">Lyase</keyword>
<evidence type="ECO:0000256" key="6">
    <source>
        <dbReference type="ARBA" id="ARBA00047472"/>
    </source>
</evidence>
<feature type="non-terminal residue" evidence="8">
    <location>
        <position position="57"/>
    </location>
</feature>
<sequence length="57" mass="6307">TPDLTPKEIIDNVTSLFKRLHVLVIGPGLSRDEMMLECAKGIILNAKEQHIPIIVDA</sequence>
<comment type="caution">
    <text evidence="8">The sequence shown here is derived from an EMBL/GenBank/DDBJ whole genome shotgun (WGS) entry which is preliminary data.</text>
</comment>
<dbReference type="EMBL" id="CAJVPZ010058162">
    <property type="protein sequence ID" value="CAG8787688.1"/>
    <property type="molecule type" value="Genomic_DNA"/>
</dbReference>
<keyword evidence="3" id="KW-0521">NADP</keyword>
<accession>A0A9N9JLI5</accession>